<evidence type="ECO:0000313" key="1">
    <source>
        <dbReference type="EMBL" id="OGZ72572.1"/>
    </source>
</evidence>
<dbReference type="EMBL" id="MHOZ01000038">
    <property type="protein sequence ID" value="OGZ72572.1"/>
    <property type="molecule type" value="Genomic_DNA"/>
</dbReference>
<reference evidence="1 2" key="1">
    <citation type="journal article" date="2016" name="Nat. Commun.">
        <title>Thousands of microbial genomes shed light on interconnected biogeochemical processes in an aquifer system.</title>
        <authorList>
            <person name="Anantharaman K."/>
            <person name="Brown C.T."/>
            <person name="Hug L.A."/>
            <person name="Sharon I."/>
            <person name="Castelle C.J."/>
            <person name="Probst A.J."/>
            <person name="Thomas B.C."/>
            <person name="Singh A."/>
            <person name="Wilkins M.J."/>
            <person name="Karaoz U."/>
            <person name="Brodie E.L."/>
            <person name="Williams K.H."/>
            <person name="Hubbard S.S."/>
            <person name="Banfield J.F."/>
        </authorList>
    </citation>
    <scope>NUCLEOTIDE SEQUENCE [LARGE SCALE GENOMIC DNA]</scope>
</reference>
<dbReference type="Proteomes" id="UP000178826">
    <property type="component" value="Unassembled WGS sequence"/>
</dbReference>
<comment type="caution">
    <text evidence="1">The sequence shown here is derived from an EMBL/GenBank/DDBJ whole genome shotgun (WGS) entry which is preliminary data.</text>
</comment>
<gene>
    <name evidence="1" type="ORF">A2998_01795</name>
</gene>
<sequence>MEKLKLFGKKNSGKEELLGIIYVNEKEGTVIDVKNVQVKEDISQEINKELQKYGGIRFVQRGARHIKTAEDLKKYREERIQKFQKILGRDFERYIKGVEEILKLLGKKNITEEENEKFKKKEEKINNQLEKRGLFWGDLVLMVGPWKEVEIRQQIKKEIVEKPSSPFFLPALRGHLASVDKKYGGYILSKHLPITEKD</sequence>
<dbReference type="AlphaFoldDB" id="A0A1G2ICU5"/>
<name>A0A1G2ICU5_9BACT</name>
<proteinExistence type="predicted"/>
<accession>A0A1G2ICU5</accession>
<evidence type="ECO:0000313" key="2">
    <source>
        <dbReference type="Proteomes" id="UP000178826"/>
    </source>
</evidence>
<organism evidence="1 2">
    <name type="scientific">Candidatus Staskawiczbacteria bacterium RIFCSPLOWO2_01_FULL_37_25b</name>
    <dbReference type="NCBI Taxonomy" id="1802213"/>
    <lineage>
        <taxon>Bacteria</taxon>
        <taxon>Candidatus Staskawicziibacteriota</taxon>
    </lineage>
</organism>
<protein>
    <submittedName>
        <fullName evidence="1">Uncharacterized protein</fullName>
    </submittedName>
</protein>